<dbReference type="AlphaFoldDB" id="A0A1I7V2E5"/>
<dbReference type="Gene3D" id="1.20.1070.10">
    <property type="entry name" value="Rhodopsin 7-helix transmembrane proteins"/>
    <property type="match status" value="1"/>
</dbReference>
<name>A0A1I7V2E5_9PELO</name>
<feature type="transmembrane region" description="Helical" evidence="1">
    <location>
        <begin position="178"/>
        <end position="198"/>
    </location>
</feature>
<keyword evidence="1" id="KW-0812">Transmembrane</keyword>
<dbReference type="eggNOG" id="ENOG502R2NX">
    <property type="taxonomic scope" value="Eukaryota"/>
</dbReference>
<organism evidence="2 3">
    <name type="scientific">Caenorhabditis tropicalis</name>
    <dbReference type="NCBI Taxonomy" id="1561998"/>
    <lineage>
        <taxon>Eukaryota</taxon>
        <taxon>Metazoa</taxon>
        <taxon>Ecdysozoa</taxon>
        <taxon>Nematoda</taxon>
        <taxon>Chromadorea</taxon>
        <taxon>Rhabditida</taxon>
        <taxon>Rhabditina</taxon>
        <taxon>Rhabditomorpha</taxon>
        <taxon>Rhabditoidea</taxon>
        <taxon>Rhabditidae</taxon>
        <taxon>Peloderinae</taxon>
        <taxon>Caenorhabditis</taxon>
    </lineage>
</organism>
<protein>
    <submittedName>
        <fullName evidence="3">G_PROTEIN_RECEP_F1_2 domain-containing protein</fullName>
    </submittedName>
</protein>
<dbReference type="PANTHER" id="PTHR23018">
    <property type="entry name" value="SERPENTINE RECEPTOR, CLASS XA-RELATED"/>
    <property type="match status" value="1"/>
</dbReference>
<feature type="transmembrane region" description="Helical" evidence="1">
    <location>
        <begin position="135"/>
        <end position="157"/>
    </location>
</feature>
<keyword evidence="1" id="KW-1133">Transmembrane helix</keyword>
<accession>A0A1I7V2E5</accession>
<dbReference type="InterPro" id="IPR005047">
    <property type="entry name" value="7TM_GPCR_serpentine_rcpt_Srxa"/>
</dbReference>
<evidence type="ECO:0000256" key="1">
    <source>
        <dbReference type="SAM" id="Phobius"/>
    </source>
</evidence>
<dbReference type="PANTHER" id="PTHR23018:SF14">
    <property type="entry name" value="G_PROTEIN_RECEP_F1_2 DOMAIN-CONTAINING PROTEIN"/>
    <property type="match status" value="1"/>
</dbReference>
<evidence type="ECO:0000313" key="2">
    <source>
        <dbReference type="Proteomes" id="UP000095282"/>
    </source>
</evidence>
<reference evidence="3" key="1">
    <citation type="submission" date="2016-11" db="UniProtKB">
        <authorList>
            <consortium name="WormBaseParasite"/>
        </authorList>
    </citation>
    <scope>IDENTIFICATION</scope>
</reference>
<keyword evidence="1" id="KW-0472">Membrane</keyword>
<dbReference type="WBParaSite" id="Csp11.Scaffold630.g21717.t1">
    <property type="protein sequence ID" value="Csp11.Scaffold630.g21717.t1"/>
    <property type="gene ID" value="Csp11.Scaffold630.g21717"/>
</dbReference>
<proteinExistence type="predicted"/>
<feature type="transmembrane region" description="Helical" evidence="1">
    <location>
        <begin position="83"/>
        <end position="103"/>
    </location>
</feature>
<dbReference type="Proteomes" id="UP000095282">
    <property type="component" value="Unplaced"/>
</dbReference>
<dbReference type="STRING" id="1561998.A0A1I7V2E5"/>
<sequence>MIISGVIGKCANLLMVDAWPVADLIDPLDGYDVYRKLFGKQVTLIATFCYLSEIFINWLMTCHRVSILLSPARAPHWFTDSKMFTYCSGITVFLIIYLLIPYYSPCFVNFNAESSLHETACAPKKHPLTQFQNLYLIWVPVSAVLINSSMIFYIKFARKFFKKPSVLSNATIKRENSMIRQACFIATYLSIFEIGYLFMRLFPAEFGSLPQEIQSVTYQIRLFANCSLNFFVYFVETKSTRTLVLNYVGFRKKSLWSPQLQYLQIKLRNSEELNH</sequence>
<evidence type="ECO:0000313" key="3">
    <source>
        <dbReference type="WBParaSite" id="Csp11.Scaffold630.g21717.t1"/>
    </source>
</evidence>
<dbReference type="SUPFAM" id="SSF81321">
    <property type="entry name" value="Family A G protein-coupled receptor-like"/>
    <property type="match status" value="1"/>
</dbReference>
<dbReference type="Pfam" id="PF03383">
    <property type="entry name" value="Serpentine_r_xa"/>
    <property type="match status" value="1"/>
</dbReference>
<keyword evidence="2" id="KW-1185">Reference proteome</keyword>